<dbReference type="Proteomes" id="UP000024001">
    <property type="component" value="Unassembled WGS sequence"/>
</dbReference>
<accession>A0A031FPK2</accession>
<dbReference type="RefSeq" id="WP_052009499.1">
    <property type="nucleotide sequence ID" value="NZ_JFYO01000007.1"/>
</dbReference>
<sequence>MIEPNETVAGTPWLTGHVIDVTGVRSEDGEGGLARAGRIVDAIESRVLDARAAALEGELIPGTPLIRRGDVSIVPLSWEPASSTATREAVRDRASEIWRGIRSACEYSHGMALDVKPADGEPPNAYVRALARHGVRRADWWGSDDKAIVLVVHGEPLPALASASAVHVVPRGWVSTVRPTRRVPEVDLSWSPEAAREQPRI</sequence>
<protein>
    <submittedName>
        <fullName evidence="1">Uncharacterized protein</fullName>
    </submittedName>
</protein>
<evidence type="ECO:0000313" key="1">
    <source>
        <dbReference type="EMBL" id="EZP26197.1"/>
    </source>
</evidence>
<proteinExistence type="predicted"/>
<gene>
    <name evidence="1" type="ORF">BW34_02529</name>
</gene>
<dbReference type="AlphaFoldDB" id="A0A031FPK2"/>
<keyword evidence="2" id="KW-1185">Reference proteome</keyword>
<comment type="caution">
    <text evidence="1">The sequence shown here is derived from an EMBL/GenBank/DDBJ whole genome shotgun (WGS) entry which is preliminary data.</text>
</comment>
<dbReference type="OrthoDB" id="5043105at2"/>
<name>A0A031FPK2_9MICO</name>
<evidence type="ECO:0000313" key="2">
    <source>
        <dbReference type="Proteomes" id="UP000024001"/>
    </source>
</evidence>
<dbReference type="EMBL" id="JFYO01000007">
    <property type="protein sequence ID" value="EZP26197.1"/>
    <property type="molecule type" value="Genomic_DNA"/>
</dbReference>
<organism evidence="1 2">
    <name type="scientific">Microbacterium oleivorans</name>
    <dbReference type="NCBI Taxonomy" id="273677"/>
    <lineage>
        <taxon>Bacteria</taxon>
        <taxon>Bacillati</taxon>
        <taxon>Actinomycetota</taxon>
        <taxon>Actinomycetes</taxon>
        <taxon>Micrococcales</taxon>
        <taxon>Microbacteriaceae</taxon>
        <taxon>Microbacterium</taxon>
    </lineage>
</organism>
<reference evidence="1 2" key="1">
    <citation type="submission" date="2014-03" db="EMBL/GenBank/DDBJ databases">
        <title>Draft Genome Sequences of 13 Willow Endophytes.</title>
        <authorList>
            <person name="Gan H.Y."/>
            <person name="Gan H.M."/>
            <person name="Savka M.A."/>
            <person name="Hudson A.O."/>
        </authorList>
    </citation>
    <scope>NUCLEOTIDE SEQUENCE [LARGE SCALE GENOMIC DNA]</scope>
    <source>
        <strain evidence="1 2">RIT293</strain>
    </source>
</reference>
<dbReference type="PATRIC" id="fig|273677.3.peg.2510"/>